<dbReference type="EnsemblMetazoa" id="XM_011407426.2">
    <property type="protein sequence ID" value="XP_011405728.2"/>
    <property type="gene ID" value="LOC105313754"/>
</dbReference>
<keyword evidence="3" id="KW-1185">Reference proteome</keyword>
<dbReference type="KEGG" id="aqu:105313754"/>
<evidence type="ECO:0000313" key="3">
    <source>
        <dbReference type="Proteomes" id="UP000007879"/>
    </source>
</evidence>
<dbReference type="AlphaFoldDB" id="A0AAN0IPF1"/>
<reference evidence="2" key="2">
    <citation type="submission" date="2024-06" db="UniProtKB">
        <authorList>
            <consortium name="EnsemblMetazoa"/>
        </authorList>
    </citation>
    <scope>IDENTIFICATION</scope>
</reference>
<feature type="region of interest" description="Disordered" evidence="1">
    <location>
        <begin position="153"/>
        <end position="199"/>
    </location>
</feature>
<proteinExistence type="predicted"/>
<sequence length="199" mass="22790">MATPRSCVKHCHRFLFTSTPVFGLSNLFKKIVFGNESPLPIGTLTPKESKLRPLKLSRNELEVKVKEMATTILPISDNDDWTRNRIDHNLEMKSKILYECEKQFQRQVPSNALKGISTLGDIVSFFHTPPAPPPGLLFPDLRDQSKLPQNLSVELPSQAKPRERVPFQNYDNPKHSHFPNKKELQKQYQARYKGKGGKK</sequence>
<evidence type="ECO:0000313" key="2">
    <source>
        <dbReference type="EnsemblMetazoa" id="XP_011405728.2"/>
    </source>
</evidence>
<protein>
    <recommendedName>
        <fullName evidence="4">39S ribosomal protein L50, mitochondrial</fullName>
    </recommendedName>
</protein>
<evidence type="ECO:0008006" key="4">
    <source>
        <dbReference type="Google" id="ProtNLM"/>
    </source>
</evidence>
<evidence type="ECO:0000256" key="1">
    <source>
        <dbReference type="SAM" id="MobiDB-lite"/>
    </source>
</evidence>
<dbReference type="RefSeq" id="XP_011405728.2">
    <property type="nucleotide sequence ID" value="XM_011407426.2"/>
</dbReference>
<organism evidence="2 3">
    <name type="scientific">Amphimedon queenslandica</name>
    <name type="common">Sponge</name>
    <dbReference type="NCBI Taxonomy" id="400682"/>
    <lineage>
        <taxon>Eukaryota</taxon>
        <taxon>Metazoa</taxon>
        <taxon>Porifera</taxon>
        <taxon>Demospongiae</taxon>
        <taxon>Heteroscleromorpha</taxon>
        <taxon>Haplosclerida</taxon>
        <taxon>Niphatidae</taxon>
        <taxon>Amphimedon</taxon>
    </lineage>
</organism>
<dbReference type="Proteomes" id="UP000007879">
    <property type="component" value="Unassembled WGS sequence"/>
</dbReference>
<reference evidence="3" key="1">
    <citation type="journal article" date="2010" name="Nature">
        <title>The Amphimedon queenslandica genome and the evolution of animal complexity.</title>
        <authorList>
            <person name="Srivastava M."/>
            <person name="Simakov O."/>
            <person name="Chapman J."/>
            <person name="Fahey B."/>
            <person name="Gauthier M.E."/>
            <person name="Mitros T."/>
            <person name="Richards G.S."/>
            <person name="Conaco C."/>
            <person name="Dacre M."/>
            <person name="Hellsten U."/>
            <person name="Larroux C."/>
            <person name="Putnam N.H."/>
            <person name="Stanke M."/>
            <person name="Adamska M."/>
            <person name="Darling A."/>
            <person name="Degnan S.M."/>
            <person name="Oakley T.H."/>
            <person name="Plachetzki D.C."/>
            <person name="Zhai Y."/>
            <person name="Adamski M."/>
            <person name="Calcino A."/>
            <person name="Cummins S.F."/>
            <person name="Goodstein D.M."/>
            <person name="Harris C."/>
            <person name="Jackson D.J."/>
            <person name="Leys S.P."/>
            <person name="Shu S."/>
            <person name="Woodcroft B.J."/>
            <person name="Vervoort M."/>
            <person name="Kosik K.S."/>
            <person name="Manning G."/>
            <person name="Degnan B.M."/>
            <person name="Rokhsar D.S."/>
        </authorList>
    </citation>
    <scope>NUCLEOTIDE SEQUENCE [LARGE SCALE GENOMIC DNA]</scope>
</reference>
<accession>A0AAN0IPF1</accession>
<dbReference type="GeneID" id="105313754"/>
<name>A0AAN0IPF1_AMPQE</name>